<keyword evidence="1" id="KW-0175">Coiled coil</keyword>
<name>A0AAW7X681_9GAMM</name>
<accession>A0AAW7X681</accession>
<feature type="coiled-coil region" evidence="1">
    <location>
        <begin position="1"/>
        <end position="28"/>
    </location>
</feature>
<dbReference type="Proteomes" id="UP001169760">
    <property type="component" value="Unassembled WGS sequence"/>
</dbReference>
<dbReference type="RefSeq" id="WP_303492841.1">
    <property type="nucleotide sequence ID" value="NZ_JAUOPB010000008.1"/>
</dbReference>
<proteinExistence type="predicted"/>
<organism evidence="2 3">
    <name type="scientific">Saccharophagus degradans</name>
    <dbReference type="NCBI Taxonomy" id="86304"/>
    <lineage>
        <taxon>Bacteria</taxon>
        <taxon>Pseudomonadati</taxon>
        <taxon>Pseudomonadota</taxon>
        <taxon>Gammaproteobacteria</taxon>
        <taxon>Cellvibrionales</taxon>
        <taxon>Cellvibrionaceae</taxon>
        <taxon>Saccharophagus</taxon>
    </lineage>
</organism>
<reference evidence="2" key="1">
    <citation type="submission" date="2023-07" db="EMBL/GenBank/DDBJ databases">
        <title>Genome content predicts the carbon catabolic preferences of heterotrophic bacteria.</title>
        <authorList>
            <person name="Gralka M."/>
        </authorList>
    </citation>
    <scope>NUCLEOTIDE SEQUENCE</scope>
    <source>
        <strain evidence="2">I3M17_2</strain>
    </source>
</reference>
<comment type="caution">
    <text evidence="2">The sequence shown here is derived from an EMBL/GenBank/DDBJ whole genome shotgun (WGS) entry which is preliminary data.</text>
</comment>
<evidence type="ECO:0000256" key="1">
    <source>
        <dbReference type="SAM" id="Coils"/>
    </source>
</evidence>
<evidence type="ECO:0000313" key="3">
    <source>
        <dbReference type="Proteomes" id="UP001169760"/>
    </source>
</evidence>
<gene>
    <name evidence="2" type="ORF">Q4521_11275</name>
</gene>
<protein>
    <submittedName>
        <fullName evidence="2">Uncharacterized protein</fullName>
    </submittedName>
</protein>
<sequence length="54" mass="6428">MENKEEVLSRFDQKLKLAQQTLQSIRNKRPWKRCGTRTVVVLQHSTGRLVRLSY</sequence>
<dbReference type="EMBL" id="JAUOPB010000008">
    <property type="protein sequence ID" value="MDO6423055.1"/>
    <property type="molecule type" value="Genomic_DNA"/>
</dbReference>
<dbReference type="AlphaFoldDB" id="A0AAW7X681"/>
<evidence type="ECO:0000313" key="2">
    <source>
        <dbReference type="EMBL" id="MDO6423055.1"/>
    </source>
</evidence>